<accession>A0A518FWA9</accession>
<evidence type="ECO:0000313" key="3">
    <source>
        <dbReference type="Proteomes" id="UP000320839"/>
    </source>
</evidence>
<protein>
    <submittedName>
        <fullName evidence="2">Plasmid pRiA4b ORF-3-like protein</fullName>
    </submittedName>
</protein>
<feature type="domain" description="Plasmid pRiA4b Orf3-like" evidence="1">
    <location>
        <begin position="240"/>
        <end position="410"/>
    </location>
</feature>
<name>A0A518FWA9_9PLAN</name>
<dbReference type="Gene3D" id="3.10.290.30">
    <property type="entry name" value="MM3350-like"/>
    <property type="match status" value="1"/>
</dbReference>
<dbReference type="InterPro" id="IPR012912">
    <property type="entry name" value="Plasmid_pRiA4b_Orf3-like"/>
</dbReference>
<dbReference type="InterPro" id="IPR024047">
    <property type="entry name" value="MM3350-like_sf"/>
</dbReference>
<evidence type="ECO:0000313" key="2">
    <source>
        <dbReference type="EMBL" id="QDV20622.1"/>
    </source>
</evidence>
<evidence type="ECO:0000259" key="1">
    <source>
        <dbReference type="Pfam" id="PF07929"/>
    </source>
</evidence>
<dbReference type="Proteomes" id="UP000320839">
    <property type="component" value="Chromosome"/>
</dbReference>
<dbReference type="PANTHER" id="PTHR41878">
    <property type="entry name" value="LEXA REPRESSOR-RELATED"/>
    <property type="match status" value="1"/>
</dbReference>
<dbReference type="SUPFAM" id="SSF159941">
    <property type="entry name" value="MM3350-like"/>
    <property type="match status" value="1"/>
</dbReference>
<reference evidence="2 3" key="1">
    <citation type="submission" date="2019-02" db="EMBL/GenBank/DDBJ databases">
        <title>Deep-cultivation of Planctomycetes and their phenomic and genomic characterization uncovers novel biology.</title>
        <authorList>
            <person name="Wiegand S."/>
            <person name="Jogler M."/>
            <person name="Boedeker C."/>
            <person name="Pinto D."/>
            <person name="Vollmers J."/>
            <person name="Rivas-Marin E."/>
            <person name="Kohn T."/>
            <person name="Peeters S.H."/>
            <person name="Heuer A."/>
            <person name="Rast P."/>
            <person name="Oberbeckmann S."/>
            <person name="Bunk B."/>
            <person name="Jeske O."/>
            <person name="Meyerdierks A."/>
            <person name="Storesund J.E."/>
            <person name="Kallscheuer N."/>
            <person name="Luecker S."/>
            <person name="Lage O.M."/>
            <person name="Pohl T."/>
            <person name="Merkel B.J."/>
            <person name="Hornburger P."/>
            <person name="Mueller R.-W."/>
            <person name="Bruemmer F."/>
            <person name="Labrenz M."/>
            <person name="Spormann A.M."/>
            <person name="Op den Camp H."/>
            <person name="Overmann J."/>
            <person name="Amann R."/>
            <person name="Jetten M.S.M."/>
            <person name="Mascher T."/>
            <person name="Medema M.H."/>
            <person name="Devos D.P."/>
            <person name="Kaster A.-K."/>
            <person name="Ovreas L."/>
            <person name="Rohde M."/>
            <person name="Galperin M.Y."/>
            <person name="Jogler C."/>
        </authorList>
    </citation>
    <scope>NUCLEOTIDE SEQUENCE [LARGE SCALE GENOMIC DNA]</scope>
    <source>
        <strain evidence="2 3">Pan153</strain>
    </source>
</reference>
<organism evidence="2 3">
    <name type="scientific">Gimesia panareensis</name>
    <dbReference type="NCBI Taxonomy" id="2527978"/>
    <lineage>
        <taxon>Bacteria</taxon>
        <taxon>Pseudomonadati</taxon>
        <taxon>Planctomycetota</taxon>
        <taxon>Planctomycetia</taxon>
        <taxon>Planctomycetales</taxon>
        <taxon>Planctomycetaceae</taxon>
        <taxon>Gimesia</taxon>
    </lineage>
</organism>
<dbReference type="Pfam" id="PF07929">
    <property type="entry name" value="PRiA4_ORF3"/>
    <property type="match status" value="1"/>
</dbReference>
<sequence length="426" mass="49085">MPTQKQIQPGEKIPLKLTAAERKLILNDLLCLDQDYEQIIRETPTGKPVMMTLDDLYDFGSYFAAEFNNCEDRKKQKKLDIIFKKIQRLLDTHTDEEPLQTLKMNDTHKEQVISDQVVQIAEFATISLMAAEQLRIKTKPLETFSLEPEQRDVLLLIPSLSKTIKNKLMKEKPVTVAEVASITMSLAGDLPDGEPQNQVALLMIAGHLMDQLEEGIMAKAEQLENLEAESRPKANPDILYQFKITLLGIEPPIWRRIQVQDCTLDKLHEHIQAAMGWTNSHLHQFEIKGERYGDPDLLDDGFGDFHCFDSTATILSQILPRTRKRFSFKYEYDFGDGWKHEVLFEGRPPLEKNRKYPLCLEGEQACPPEDIGGVWGYADYLEALADPKHEHHEEFMEWGGSFEPDKFDPKRATREMKKGLPDWRMM</sequence>
<proteinExistence type="predicted"/>
<gene>
    <name evidence="2" type="ORF">Pan153_52980</name>
</gene>
<dbReference type="PANTHER" id="PTHR41878:SF1">
    <property type="entry name" value="TNPR PROTEIN"/>
    <property type="match status" value="1"/>
</dbReference>
<dbReference type="RefSeq" id="WP_197994757.1">
    <property type="nucleotide sequence ID" value="NZ_CP036317.1"/>
</dbReference>
<dbReference type="EMBL" id="CP036317">
    <property type="protein sequence ID" value="QDV20622.1"/>
    <property type="molecule type" value="Genomic_DNA"/>
</dbReference>
<dbReference type="AlphaFoldDB" id="A0A518FWA9"/>